<organism evidence="1 2">
    <name type="scientific">Pristionchus entomophagus</name>
    <dbReference type="NCBI Taxonomy" id="358040"/>
    <lineage>
        <taxon>Eukaryota</taxon>
        <taxon>Metazoa</taxon>
        <taxon>Ecdysozoa</taxon>
        <taxon>Nematoda</taxon>
        <taxon>Chromadorea</taxon>
        <taxon>Rhabditida</taxon>
        <taxon>Rhabditina</taxon>
        <taxon>Diplogasteromorpha</taxon>
        <taxon>Diplogasteroidea</taxon>
        <taxon>Neodiplogasteridae</taxon>
        <taxon>Pristionchus</taxon>
    </lineage>
</organism>
<dbReference type="EMBL" id="BTSX01000001">
    <property type="protein sequence ID" value="GMS82030.1"/>
    <property type="molecule type" value="Genomic_DNA"/>
</dbReference>
<evidence type="ECO:0000313" key="1">
    <source>
        <dbReference type="EMBL" id="GMS82030.1"/>
    </source>
</evidence>
<evidence type="ECO:0000313" key="2">
    <source>
        <dbReference type="Proteomes" id="UP001432027"/>
    </source>
</evidence>
<evidence type="ECO:0008006" key="3">
    <source>
        <dbReference type="Google" id="ProtNLM"/>
    </source>
</evidence>
<dbReference type="Proteomes" id="UP001432027">
    <property type="component" value="Unassembled WGS sequence"/>
</dbReference>
<keyword evidence="2" id="KW-1185">Reference proteome</keyword>
<gene>
    <name evidence="1" type="ORF">PENTCL1PPCAC_4204</name>
</gene>
<name>A0AAV5SHV3_9BILA</name>
<reference evidence="1" key="1">
    <citation type="submission" date="2023-10" db="EMBL/GenBank/DDBJ databases">
        <title>Genome assembly of Pristionchus species.</title>
        <authorList>
            <person name="Yoshida K."/>
            <person name="Sommer R.J."/>
        </authorList>
    </citation>
    <scope>NUCLEOTIDE SEQUENCE</scope>
    <source>
        <strain evidence="1">RS0144</strain>
    </source>
</reference>
<comment type="caution">
    <text evidence="1">The sequence shown here is derived from an EMBL/GenBank/DDBJ whole genome shotgun (WGS) entry which is preliminary data.</text>
</comment>
<sequence length="145" mass="16268">MVDSLFTVCGYGIAARSGAPVIYMHSSDLEPAPGTMKAFGRNYGILPMNHMTGGRDDFDPTAFLDRLHSTTEWMVGYYFYAVEWGKTMGEVLSPLVPSFNWLNFHRQLAFSFVDMPDLLFPPAPRTNDIFFHGAYCPATKALPEE</sequence>
<accession>A0AAV5SHV3</accession>
<protein>
    <recommendedName>
        <fullName evidence="3">Glucuronosyltransferase</fullName>
    </recommendedName>
</protein>
<dbReference type="AlphaFoldDB" id="A0AAV5SHV3"/>
<proteinExistence type="predicted"/>